<dbReference type="PANTHER" id="PTHR33116">
    <property type="entry name" value="REVERSE TRANSCRIPTASE ZINC-BINDING DOMAIN-CONTAINING PROTEIN-RELATED-RELATED"/>
    <property type="match status" value="1"/>
</dbReference>
<reference evidence="3" key="2">
    <citation type="submission" date="2025-08" db="UniProtKB">
        <authorList>
            <consortium name="RefSeq"/>
        </authorList>
    </citation>
    <scope>IDENTIFICATION</scope>
    <source>
        <tissue evidence="3">Leaf</tissue>
    </source>
</reference>
<dbReference type="OrthoDB" id="1109840at2759"/>
<dbReference type="Pfam" id="PF13966">
    <property type="entry name" value="zf-RVT"/>
    <property type="match status" value="1"/>
</dbReference>
<name>A0A6J0MG86_RAPSA</name>
<accession>A0A6J0MG86</accession>
<evidence type="ECO:0000313" key="3">
    <source>
        <dbReference type="RefSeq" id="XP_018471467.2"/>
    </source>
</evidence>
<evidence type="ECO:0000259" key="1">
    <source>
        <dbReference type="Pfam" id="PF13966"/>
    </source>
</evidence>
<dbReference type="InterPro" id="IPR026960">
    <property type="entry name" value="RVT-Znf"/>
</dbReference>
<reference evidence="2" key="1">
    <citation type="journal article" date="2019" name="Database">
        <title>The radish genome database (RadishGD): an integrated information resource for radish genomics.</title>
        <authorList>
            <person name="Yu H.J."/>
            <person name="Baek S."/>
            <person name="Lee Y.J."/>
            <person name="Cho A."/>
            <person name="Mun J.H."/>
        </authorList>
    </citation>
    <scope>NUCLEOTIDE SEQUENCE [LARGE SCALE GENOMIC DNA]</scope>
    <source>
        <strain evidence="2">cv. WK10039</strain>
    </source>
</reference>
<keyword evidence="2" id="KW-1185">Reference proteome</keyword>
<protein>
    <submittedName>
        <fullName evidence="3">Uncharacterized protein LOC108842912</fullName>
    </submittedName>
</protein>
<gene>
    <name evidence="3" type="primary">LOC108842912</name>
</gene>
<dbReference type="AlphaFoldDB" id="A0A6J0MG86"/>
<proteinExistence type="predicted"/>
<feature type="domain" description="Reverse transcriptase zinc-binding" evidence="1">
    <location>
        <begin position="103"/>
        <end position="187"/>
    </location>
</feature>
<organism evidence="2 3">
    <name type="scientific">Raphanus sativus</name>
    <name type="common">Radish</name>
    <name type="synonym">Raphanus raphanistrum var. sativus</name>
    <dbReference type="NCBI Taxonomy" id="3726"/>
    <lineage>
        <taxon>Eukaryota</taxon>
        <taxon>Viridiplantae</taxon>
        <taxon>Streptophyta</taxon>
        <taxon>Embryophyta</taxon>
        <taxon>Tracheophyta</taxon>
        <taxon>Spermatophyta</taxon>
        <taxon>Magnoliopsida</taxon>
        <taxon>eudicotyledons</taxon>
        <taxon>Gunneridae</taxon>
        <taxon>Pentapetalae</taxon>
        <taxon>rosids</taxon>
        <taxon>malvids</taxon>
        <taxon>Brassicales</taxon>
        <taxon>Brassicaceae</taxon>
        <taxon>Brassiceae</taxon>
        <taxon>Raphanus</taxon>
    </lineage>
</organism>
<evidence type="ECO:0000313" key="2">
    <source>
        <dbReference type="Proteomes" id="UP000504610"/>
    </source>
</evidence>
<dbReference type="PANTHER" id="PTHR33116:SF84">
    <property type="entry name" value="RNA-DIRECTED DNA POLYMERASE"/>
    <property type="match status" value="1"/>
</dbReference>
<dbReference type="Proteomes" id="UP000504610">
    <property type="component" value="Chromosome 1"/>
</dbReference>
<dbReference type="GeneID" id="108842912"/>
<dbReference type="RefSeq" id="XP_018471467.2">
    <property type="nucleotide sequence ID" value="XM_018615965.2"/>
</dbReference>
<dbReference type="KEGG" id="rsz:108842912"/>
<sequence>MLNDFMRCLVNDETSASFWFDTWTLLGPLISVLGEDGPRMLRLRKSATVFDATRNGEWHLPPARSPAAETVQIVLTSVSPPSFDKGKDLYLWRKADGSFGPLFSSKTTWEHIRQKSPTVFWSKVVWFKEHIPRNAFVTWMAMLRRLPTRDRLRSWGLNVPAACVLCSSGIETHHHLFFECEFSSSLWKHFARQILAAAPSDLHSSAALINHRRLDSTRGPVIKLIFQSAIYLIWQERNARIFTSTTTSASGLSRALDRLIRIASSPSPLRTTRLRCCSSTFLVFVLLEVSQA</sequence>